<dbReference type="KEGG" id="abac:LuPra_02540"/>
<feature type="transmembrane region" description="Helical" evidence="1">
    <location>
        <begin position="7"/>
        <end position="25"/>
    </location>
</feature>
<evidence type="ECO:0000313" key="4">
    <source>
        <dbReference type="Proteomes" id="UP000076079"/>
    </source>
</evidence>
<dbReference type="RefSeq" id="WP_110171082.1">
    <property type="nucleotide sequence ID" value="NZ_CP015136.1"/>
</dbReference>
<sequence length="74" mass="8217">MTVERALRVIAGAFVTLSVLLGIYVNANFLWFTLFVGVNLFQSGFTEWCPMMVILRKGGVPDAIAPRTPVTRSR</sequence>
<keyword evidence="1" id="KW-1133">Transmembrane helix</keyword>
<dbReference type="EMBL" id="CP015136">
    <property type="protein sequence ID" value="AMY09325.1"/>
    <property type="molecule type" value="Genomic_DNA"/>
</dbReference>
<evidence type="ECO:0000313" key="3">
    <source>
        <dbReference type="EMBL" id="AMY09325.1"/>
    </source>
</evidence>
<dbReference type="Pfam" id="PF11127">
    <property type="entry name" value="YgaP-like_TM"/>
    <property type="match status" value="1"/>
</dbReference>
<dbReference type="Gene3D" id="6.10.140.1340">
    <property type="match status" value="1"/>
</dbReference>
<keyword evidence="1" id="KW-0472">Membrane</keyword>
<dbReference type="InterPro" id="IPR021309">
    <property type="entry name" value="YgaP-like_TM"/>
</dbReference>
<accession>A0A143PL80</accession>
<reference evidence="4" key="2">
    <citation type="submission" date="2016-04" db="EMBL/GenBank/DDBJ databases">
        <title>First Complete Genome Sequence of a Subdivision 6 Acidobacterium.</title>
        <authorList>
            <person name="Huang S."/>
            <person name="Vieira S."/>
            <person name="Bunk B."/>
            <person name="Riedel T."/>
            <person name="Sproeer C."/>
            <person name="Overmann J."/>
        </authorList>
    </citation>
    <scope>NUCLEOTIDE SEQUENCE [LARGE SCALE GENOMIC DNA]</scope>
    <source>
        <strain evidence="4">DSM 100886 HEG_-6_39</strain>
    </source>
</reference>
<dbReference type="AlphaFoldDB" id="A0A143PL80"/>
<keyword evidence="1" id="KW-0812">Transmembrane</keyword>
<name>A0A143PL80_LUTPR</name>
<dbReference type="STRING" id="1855912.LuPra_02540"/>
<proteinExistence type="predicted"/>
<evidence type="ECO:0000259" key="2">
    <source>
        <dbReference type="Pfam" id="PF11127"/>
    </source>
</evidence>
<gene>
    <name evidence="3" type="ORF">LuPra_02540</name>
</gene>
<dbReference type="OrthoDB" id="9799383at2"/>
<keyword evidence="4" id="KW-1185">Reference proteome</keyword>
<evidence type="ECO:0000256" key="1">
    <source>
        <dbReference type="SAM" id="Phobius"/>
    </source>
</evidence>
<protein>
    <recommendedName>
        <fullName evidence="2">Inner membrane protein YgaP-like transmembrane domain-containing protein</fullName>
    </recommendedName>
</protein>
<dbReference type="Proteomes" id="UP000076079">
    <property type="component" value="Chromosome"/>
</dbReference>
<reference evidence="3 4" key="1">
    <citation type="journal article" date="2016" name="Genome Announc.">
        <title>First Complete Genome Sequence of a Subdivision 6 Acidobacterium Strain.</title>
        <authorList>
            <person name="Huang S."/>
            <person name="Vieira S."/>
            <person name="Bunk B."/>
            <person name="Riedel T."/>
            <person name="Sproer C."/>
            <person name="Overmann J."/>
        </authorList>
    </citation>
    <scope>NUCLEOTIDE SEQUENCE [LARGE SCALE GENOMIC DNA]</scope>
    <source>
        <strain evidence="4">DSM 100886 HEG_-6_39</strain>
    </source>
</reference>
<feature type="domain" description="Inner membrane protein YgaP-like transmembrane" evidence="2">
    <location>
        <begin position="2"/>
        <end position="56"/>
    </location>
</feature>
<organism evidence="3 4">
    <name type="scientific">Luteitalea pratensis</name>
    <dbReference type="NCBI Taxonomy" id="1855912"/>
    <lineage>
        <taxon>Bacteria</taxon>
        <taxon>Pseudomonadati</taxon>
        <taxon>Acidobacteriota</taxon>
        <taxon>Vicinamibacteria</taxon>
        <taxon>Vicinamibacterales</taxon>
        <taxon>Vicinamibacteraceae</taxon>
        <taxon>Luteitalea</taxon>
    </lineage>
</organism>